<dbReference type="GO" id="GO:0005506">
    <property type="term" value="F:iron ion binding"/>
    <property type="evidence" value="ECO:0007669"/>
    <property type="project" value="InterPro"/>
</dbReference>
<dbReference type="InterPro" id="IPR001128">
    <property type="entry name" value="Cyt_P450"/>
</dbReference>
<evidence type="ECO:0008006" key="15">
    <source>
        <dbReference type="Google" id="ProtNLM"/>
    </source>
</evidence>
<dbReference type="Gene3D" id="1.10.630.10">
    <property type="entry name" value="Cytochrome P450"/>
    <property type="match status" value="1"/>
</dbReference>
<dbReference type="GO" id="GO:0004497">
    <property type="term" value="F:monooxygenase activity"/>
    <property type="evidence" value="ECO:0007669"/>
    <property type="project" value="UniProtKB-KW"/>
</dbReference>
<comment type="similarity">
    <text evidence="4">Belongs to the cytochrome P450 family.</text>
</comment>
<keyword evidence="5" id="KW-0349">Heme</keyword>
<dbReference type="OrthoDB" id="1470350at2759"/>
<dbReference type="GO" id="GO:0020037">
    <property type="term" value="F:heme binding"/>
    <property type="evidence" value="ECO:0007669"/>
    <property type="project" value="InterPro"/>
</dbReference>
<name>A0A284QWE7_ARMOS</name>
<dbReference type="SUPFAM" id="SSF48264">
    <property type="entry name" value="Cytochrome P450"/>
    <property type="match status" value="1"/>
</dbReference>
<evidence type="ECO:0000256" key="11">
    <source>
        <dbReference type="ARBA" id="ARBA00023033"/>
    </source>
</evidence>
<evidence type="ECO:0000256" key="12">
    <source>
        <dbReference type="ARBA" id="ARBA00023136"/>
    </source>
</evidence>
<comment type="cofactor">
    <cofactor evidence="1">
        <name>heme</name>
        <dbReference type="ChEBI" id="CHEBI:30413"/>
    </cofactor>
</comment>
<evidence type="ECO:0000256" key="9">
    <source>
        <dbReference type="ARBA" id="ARBA00023002"/>
    </source>
</evidence>
<dbReference type="PANTHER" id="PTHR24305:SF166">
    <property type="entry name" value="CYTOCHROME P450 12A4, MITOCHONDRIAL-RELATED"/>
    <property type="match status" value="1"/>
</dbReference>
<keyword evidence="11" id="KW-0503">Monooxygenase</keyword>
<evidence type="ECO:0000256" key="2">
    <source>
        <dbReference type="ARBA" id="ARBA00004370"/>
    </source>
</evidence>
<keyword evidence="12" id="KW-0472">Membrane</keyword>
<comment type="pathway">
    <text evidence="3">Secondary metabolite biosynthesis; terpenoid biosynthesis.</text>
</comment>
<dbReference type="AlphaFoldDB" id="A0A284QWE7"/>
<evidence type="ECO:0000256" key="8">
    <source>
        <dbReference type="ARBA" id="ARBA00022989"/>
    </source>
</evidence>
<accession>A0A284QWE7</accession>
<comment type="subcellular location">
    <subcellularLocation>
        <location evidence="2">Membrane</location>
    </subcellularLocation>
</comment>
<dbReference type="InterPro" id="IPR050121">
    <property type="entry name" value="Cytochrome_P450_monoxygenase"/>
</dbReference>
<organism evidence="13 14">
    <name type="scientific">Armillaria ostoyae</name>
    <name type="common">Armillaria root rot fungus</name>
    <dbReference type="NCBI Taxonomy" id="47428"/>
    <lineage>
        <taxon>Eukaryota</taxon>
        <taxon>Fungi</taxon>
        <taxon>Dikarya</taxon>
        <taxon>Basidiomycota</taxon>
        <taxon>Agaricomycotina</taxon>
        <taxon>Agaricomycetes</taxon>
        <taxon>Agaricomycetidae</taxon>
        <taxon>Agaricales</taxon>
        <taxon>Marasmiineae</taxon>
        <taxon>Physalacriaceae</taxon>
        <taxon>Armillaria</taxon>
    </lineage>
</organism>
<evidence type="ECO:0000313" key="14">
    <source>
        <dbReference type="Proteomes" id="UP000219338"/>
    </source>
</evidence>
<keyword evidence="8" id="KW-1133">Transmembrane helix</keyword>
<gene>
    <name evidence="13" type="ORF">ARMOST_04102</name>
</gene>
<evidence type="ECO:0000256" key="4">
    <source>
        <dbReference type="ARBA" id="ARBA00010617"/>
    </source>
</evidence>
<dbReference type="InterPro" id="IPR036396">
    <property type="entry name" value="Cyt_P450_sf"/>
</dbReference>
<evidence type="ECO:0000256" key="5">
    <source>
        <dbReference type="ARBA" id="ARBA00022617"/>
    </source>
</evidence>
<sequence>MDSYWPYLLSLPIVILVYIKARPRLSSISISNIAGPAVSSKGILGNFWEYYHYGVGEFEFRWQEQYGAAYRFKALFGEDRLLVADPKALQYIYQTAGTKWRKPDIRREFGRIYLGKGIAWAQDDDHKRHRKILTPAFGNLESRGMIPAFLESAERLCEKWREMIADSEEVTAIEVTDGISRATLDTIGDVGFKYQFGALDNEKNPLAQAYKNLLVSTFGLPSKGKIFAQHALGYLPISAFHVLEKLPSRSLQGLKNVAIEGDLVAMALVKERTAAVLSGAEIGKDVLDVIVKANLSEDPKGRLSEEELSAQMRTIMVAGHETTGNSIAFLFYELGRHPDAQQQVRSEVMRVTRELAERQEELTASHFERMQYTVAVIKEALRLHPVVYGPFLQPAEDDTLPLSKPIRTLDGKLISAIPVGKGQIIHVSISGYNRLRDVWGDNAHSFVPERWIHPTDVDKDGSSSPFGIYSNLGNFSFLAKSQPRWKFAVFEIQAFLVKIVQSFEWKYPRDGPRVIRATSGVMAPVLEGQETKGKRLVLEFRKL</sequence>
<dbReference type="PRINTS" id="PR00385">
    <property type="entry name" value="P450"/>
</dbReference>
<evidence type="ECO:0000256" key="3">
    <source>
        <dbReference type="ARBA" id="ARBA00004721"/>
    </source>
</evidence>
<dbReference type="Pfam" id="PF00067">
    <property type="entry name" value="p450"/>
    <property type="match status" value="1"/>
</dbReference>
<protein>
    <recommendedName>
        <fullName evidence="15">Cytochrome P450</fullName>
    </recommendedName>
</protein>
<dbReference type="Proteomes" id="UP000219338">
    <property type="component" value="Unassembled WGS sequence"/>
</dbReference>
<evidence type="ECO:0000256" key="1">
    <source>
        <dbReference type="ARBA" id="ARBA00001971"/>
    </source>
</evidence>
<dbReference type="GO" id="GO:0016020">
    <property type="term" value="C:membrane"/>
    <property type="evidence" value="ECO:0007669"/>
    <property type="project" value="UniProtKB-SubCell"/>
</dbReference>
<evidence type="ECO:0000256" key="7">
    <source>
        <dbReference type="ARBA" id="ARBA00022723"/>
    </source>
</evidence>
<keyword evidence="6" id="KW-0812">Transmembrane</keyword>
<evidence type="ECO:0000256" key="10">
    <source>
        <dbReference type="ARBA" id="ARBA00023004"/>
    </source>
</evidence>
<reference evidence="14" key="1">
    <citation type="journal article" date="2017" name="Nat. Ecol. Evol.">
        <title>Genome expansion and lineage-specific genetic innovations in the forest pathogenic fungi Armillaria.</title>
        <authorList>
            <person name="Sipos G."/>
            <person name="Prasanna A.N."/>
            <person name="Walter M.C."/>
            <person name="O'Connor E."/>
            <person name="Balint B."/>
            <person name="Krizsan K."/>
            <person name="Kiss B."/>
            <person name="Hess J."/>
            <person name="Varga T."/>
            <person name="Slot J."/>
            <person name="Riley R."/>
            <person name="Boka B."/>
            <person name="Rigling D."/>
            <person name="Barry K."/>
            <person name="Lee J."/>
            <person name="Mihaltcheva S."/>
            <person name="LaButti K."/>
            <person name="Lipzen A."/>
            <person name="Waldron R."/>
            <person name="Moloney N.M."/>
            <person name="Sperisen C."/>
            <person name="Kredics L."/>
            <person name="Vagvoelgyi C."/>
            <person name="Patrignani A."/>
            <person name="Fitzpatrick D."/>
            <person name="Nagy I."/>
            <person name="Doyle S."/>
            <person name="Anderson J.B."/>
            <person name="Grigoriev I.V."/>
            <person name="Gueldener U."/>
            <person name="Muensterkoetter M."/>
            <person name="Nagy L.G."/>
        </authorList>
    </citation>
    <scope>NUCLEOTIDE SEQUENCE [LARGE SCALE GENOMIC DNA]</scope>
    <source>
        <strain evidence="14">C18/9</strain>
    </source>
</reference>
<dbReference type="PANTHER" id="PTHR24305">
    <property type="entry name" value="CYTOCHROME P450"/>
    <property type="match status" value="1"/>
</dbReference>
<keyword evidence="7" id="KW-0479">Metal-binding</keyword>
<proteinExistence type="inferred from homology"/>
<evidence type="ECO:0000313" key="13">
    <source>
        <dbReference type="EMBL" id="SJL00788.1"/>
    </source>
</evidence>
<keyword evidence="10" id="KW-0408">Iron</keyword>
<evidence type="ECO:0000256" key="6">
    <source>
        <dbReference type="ARBA" id="ARBA00022692"/>
    </source>
</evidence>
<dbReference type="STRING" id="47428.A0A284QWE7"/>
<keyword evidence="14" id="KW-1185">Reference proteome</keyword>
<dbReference type="EMBL" id="FUEG01000002">
    <property type="protein sequence ID" value="SJL00788.1"/>
    <property type="molecule type" value="Genomic_DNA"/>
</dbReference>
<dbReference type="GO" id="GO:0016705">
    <property type="term" value="F:oxidoreductase activity, acting on paired donors, with incorporation or reduction of molecular oxygen"/>
    <property type="evidence" value="ECO:0007669"/>
    <property type="project" value="InterPro"/>
</dbReference>
<dbReference type="OMA" id="PFGGFYF"/>
<keyword evidence="9" id="KW-0560">Oxidoreductase</keyword>